<protein>
    <submittedName>
        <fullName evidence="1">Uncharacterized protein</fullName>
    </submittedName>
</protein>
<keyword evidence="2" id="KW-1185">Reference proteome</keyword>
<dbReference type="RefSeq" id="XP_022516705.1">
    <property type="nucleotide sequence ID" value="XM_022651227.1"/>
</dbReference>
<comment type="caution">
    <text evidence="1">The sequence shown here is derived from an EMBL/GenBank/DDBJ whole genome shotgun (WGS) entry which is preliminary data.</text>
</comment>
<evidence type="ECO:0000313" key="1">
    <source>
        <dbReference type="EMBL" id="OAG44753.1"/>
    </source>
</evidence>
<dbReference type="GeneID" id="34596423"/>
<name>A0A177FKB8_9EURO</name>
<dbReference type="EMBL" id="LVKK01000004">
    <property type="protein sequence ID" value="OAG44753.1"/>
    <property type="molecule type" value="Genomic_DNA"/>
</dbReference>
<evidence type="ECO:0000313" key="2">
    <source>
        <dbReference type="Proteomes" id="UP000077002"/>
    </source>
</evidence>
<dbReference type="Proteomes" id="UP000077002">
    <property type="component" value="Unassembled WGS sequence"/>
</dbReference>
<organism evidence="1 2">
    <name type="scientific">Fonsecaea monophora</name>
    <dbReference type="NCBI Taxonomy" id="254056"/>
    <lineage>
        <taxon>Eukaryota</taxon>
        <taxon>Fungi</taxon>
        <taxon>Dikarya</taxon>
        <taxon>Ascomycota</taxon>
        <taxon>Pezizomycotina</taxon>
        <taxon>Eurotiomycetes</taxon>
        <taxon>Chaetothyriomycetidae</taxon>
        <taxon>Chaetothyriales</taxon>
        <taxon>Herpotrichiellaceae</taxon>
        <taxon>Fonsecaea</taxon>
    </lineage>
</organism>
<sequence length="109" mass="12004">MPNVLPKHPQTSWNDITEYAHALETRADPQGLCNPSRACQAGKKVSSNMPGLLYPCHEWHVSQRAHHAAYWTTIEAEPALKTSIVLPSLALTIIATMARAEAFGSRIKT</sequence>
<dbReference type="AlphaFoldDB" id="A0A177FKB8"/>
<gene>
    <name evidence="1" type="ORF">AYO21_01243</name>
</gene>
<accession>A0A177FKB8</accession>
<proteinExistence type="predicted"/>
<reference evidence="1 2" key="1">
    <citation type="submission" date="2016-03" db="EMBL/GenBank/DDBJ databases">
        <title>Draft genome sequence of the Fonsecaea monophora CBS 269.37.</title>
        <authorList>
            <person name="Bombassaro A."/>
            <person name="Vinicius W.A."/>
            <person name="De Hoog S."/>
            <person name="Sun J."/>
            <person name="Souza E.M."/>
            <person name="Raittz R.T."/>
            <person name="Costa F."/>
            <person name="Leao A.C."/>
            <person name="Tadra-Sfeir M.Z."/>
            <person name="Baura V."/>
            <person name="Balsanelli E."/>
            <person name="Pedrosa F.O."/>
            <person name="Moreno L.F."/>
            <person name="Steffens M.B."/>
            <person name="Xi L."/>
            <person name="Bocca A.L."/>
            <person name="Felipe M.S."/>
            <person name="Teixeira M."/>
            <person name="Telles Filho F.Q."/>
            <person name="Azevedo C.M."/>
            <person name="Gomes R."/>
            <person name="Vicente V.A."/>
        </authorList>
    </citation>
    <scope>NUCLEOTIDE SEQUENCE [LARGE SCALE GENOMIC DNA]</scope>
    <source>
        <strain evidence="1 2">CBS 269.37</strain>
    </source>
</reference>